<keyword evidence="1" id="KW-0472">Membrane</keyword>
<dbReference type="AlphaFoldDB" id="A0AA45HJR8"/>
<dbReference type="EMBL" id="QGGI01000001">
    <property type="protein sequence ID" value="PWJ96539.1"/>
    <property type="molecule type" value="Genomic_DNA"/>
</dbReference>
<keyword evidence="1" id="KW-0812">Transmembrane</keyword>
<name>A0AA45HJR8_9BACT</name>
<organism evidence="2 3">
    <name type="scientific">Oceanotoga teriensis</name>
    <dbReference type="NCBI Taxonomy" id="515440"/>
    <lineage>
        <taxon>Bacteria</taxon>
        <taxon>Thermotogati</taxon>
        <taxon>Thermotogota</taxon>
        <taxon>Thermotogae</taxon>
        <taxon>Petrotogales</taxon>
        <taxon>Petrotogaceae</taxon>
        <taxon>Oceanotoga</taxon>
    </lineage>
</organism>
<gene>
    <name evidence="2" type="ORF">C7380_101111</name>
</gene>
<sequence>MENFRKKVIKRIRILTVFILIFCVYIVLDVFFIRNNIDSENFINSFQFGLMFGLEMLAIINLIKLNKVVKSDKKLKLLYNKENDERLKLIRSKAGMPLLLINSVIMIISGIILGYFNTIIFLTLIITAGIQMLIGLFIKFYCLRKF</sequence>
<dbReference type="Proteomes" id="UP000245921">
    <property type="component" value="Unassembled WGS sequence"/>
</dbReference>
<comment type="caution">
    <text evidence="2">The sequence shown here is derived from an EMBL/GenBank/DDBJ whole genome shotgun (WGS) entry which is preliminary data.</text>
</comment>
<feature type="transmembrane region" description="Helical" evidence="1">
    <location>
        <begin position="12"/>
        <end position="33"/>
    </location>
</feature>
<evidence type="ECO:0000256" key="1">
    <source>
        <dbReference type="SAM" id="Phobius"/>
    </source>
</evidence>
<proteinExistence type="predicted"/>
<reference evidence="2 3" key="1">
    <citation type="submission" date="2018-05" db="EMBL/GenBank/DDBJ databases">
        <title>Genomic Encyclopedia of Type Strains, Phase IV (KMG-IV): sequencing the most valuable type-strain genomes for metagenomic binning, comparative biology and taxonomic classification.</title>
        <authorList>
            <person name="Goeker M."/>
        </authorList>
    </citation>
    <scope>NUCLEOTIDE SEQUENCE [LARGE SCALE GENOMIC DNA]</scope>
    <source>
        <strain evidence="2 3">DSM 24906</strain>
    </source>
</reference>
<accession>A0AA45HJR8</accession>
<dbReference type="RefSeq" id="WP_109603531.1">
    <property type="nucleotide sequence ID" value="NZ_QGGI01000001.1"/>
</dbReference>
<protein>
    <submittedName>
        <fullName evidence="2">Uncharacterized protein</fullName>
    </submittedName>
</protein>
<evidence type="ECO:0000313" key="2">
    <source>
        <dbReference type="EMBL" id="PWJ96539.1"/>
    </source>
</evidence>
<feature type="transmembrane region" description="Helical" evidence="1">
    <location>
        <begin position="45"/>
        <end position="63"/>
    </location>
</feature>
<feature type="transmembrane region" description="Helical" evidence="1">
    <location>
        <begin position="94"/>
        <end position="113"/>
    </location>
</feature>
<feature type="transmembrane region" description="Helical" evidence="1">
    <location>
        <begin position="119"/>
        <end position="142"/>
    </location>
</feature>
<keyword evidence="3" id="KW-1185">Reference proteome</keyword>
<evidence type="ECO:0000313" key="3">
    <source>
        <dbReference type="Proteomes" id="UP000245921"/>
    </source>
</evidence>
<keyword evidence="1" id="KW-1133">Transmembrane helix</keyword>